<dbReference type="InterPro" id="IPR036703">
    <property type="entry name" value="MOB_kinase_act_sf"/>
</dbReference>
<dbReference type="InterPro" id="IPR005301">
    <property type="entry name" value="MOB_kinase_act_fam"/>
</dbReference>
<sequence>MPPLNTSASFASTGGSETNSPQVDNQVQDVEPTKFFFREKYARLGVKGNFMPLAAQPKNVDLGEWLAHQCMEQYRLVNALLACIQEVDANNGRAICSPISCPVMSAGRSHTYTWLNNEKVPIKVPACQYISLVQRWIVGKLSDVKAFPIDNITGTGSSSTYASGSLNSTNSNTPIAMPPTTLNTPLSTLAGRDWIGKNAGFPEGFLGDVKTCFRQIFRLYAHLYHSHWVDPFWHMTNGTNSNGWTDLNSCFVHYVSVAKLFGLLSDKDMEPMQALIDIWIGNGSIPTDAANGACSVTNPQ</sequence>
<evidence type="ECO:0008006" key="5">
    <source>
        <dbReference type="Google" id="ProtNLM"/>
    </source>
</evidence>
<reference evidence="3" key="1">
    <citation type="submission" date="2021-03" db="EMBL/GenBank/DDBJ databases">
        <authorList>
            <person name="Tagirdzhanova G."/>
        </authorList>
    </citation>
    <scope>NUCLEOTIDE SEQUENCE</scope>
</reference>
<dbReference type="SUPFAM" id="SSF101152">
    <property type="entry name" value="Mob1/phocein"/>
    <property type="match status" value="1"/>
</dbReference>
<proteinExistence type="predicted"/>
<comment type="caution">
    <text evidence="3">The sequence shown here is derived from an EMBL/GenBank/DDBJ whole genome shotgun (WGS) entry which is preliminary data.</text>
</comment>
<dbReference type="Proteomes" id="UP000664521">
    <property type="component" value="Unassembled WGS sequence"/>
</dbReference>
<evidence type="ECO:0000256" key="1">
    <source>
        <dbReference type="PIRSR" id="PIRSR605301-1"/>
    </source>
</evidence>
<keyword evidence="1" id="KW-0479">Metal-binding</keyword>
<feature type="region of interest" description="Disordered" evidence="2">
    <location>
        <begin position="1"/>
        <end position="25"/>
    </location>
</feature>
<evidence type="ECO:0000256" key="2">
    <source>
        <dbReference type="SAM" id="MobiDB-lite"/>
    </source>
</evidence>
<dbReference type="Pfam" id="PF03637">
    <property type="entry name" value="Mob1_phocein"/>
    <property type="match status" value="2"/>
</dbReference>
<feature type="binding site" evidence="1">
    <location>
        <position position="96"/>
    </location>
    <ligand>
        <name>Zn(2+)</name>
        <dbReference type="ChEBI" id="CHEBI:29105"/>
    </ligand>
</feature>
<dbReference type="OrthoDB" id="10261121at2759"/>
<feature type="binding site" evidence="1">
    <location>
        <position position="101"/>
    </location>
    <ligand>
        <name>Zn(2+)</name>
        <dbReference type="ChEBI" id="CHEBI:29105"/>
    </ligand>
</feature>
<feature type="binding site" evidence="1">
    <location>
        <position position="227"/>
    </location>
    <ligand>
        <name>Zn(2+)</name>
        <dbReference type="ChEBI" id="CHEBI:29105"/>
    </ligand>
</feature>
<dbReference type="EMBL" id="CAJPDS010000009">
    <property type="protein sequence ID" value="CAF9910868.1"/>
    <property type="molecule type" value="Genomic_DNA"/>
</dbReference>
<dbReference type="SMART" id="SM01388">
    <property type="entry name" value="Mob1_phocein"/>
    <property type="match status" value="1"/>
</dbReference>
<feature type="binding site" evidence="1">
    <location>
        <position position="222"/>
    </location>
    <ligand>
        <name>Zn(2+)</name>
        <dbReference type="ChEBI" id="CHEBI:29105"/>
    </ligand>
</feature>
<dbReference type="AlphaFoldDB" id="A0A8H3IA84"/>
<gene>
    <name evidence="3" type="ORF">HETSPECPRED_010215</name>
</gene>
<evidence type="ECO:0000313" key="3">
    <source>
        <dbReference type="EMBL" id="CAF9910868.1"/>
    </source>
</evidence>
<protein>
    <recommendedName>
        <fullName evidence="5">Mob1/phocein</fullName>
    </recommendedName>
</protein>
<dbReference type="PANTHER" id="PTHR22599">
    <property type="entry name" value="MPS ONE BINDER KINASE ACTIVATOR-LIKE MOB"/>
    <property type="match status" value="1"/>
</dbReference>
<keyword evidence="4" id="KW-1185">Reference proteome</keyword>
<organism evidence="3 4">
    <name type="scientific">Heterodermia speciosa</name>
    <dbReference type="NCBI Taxonomy" id="116794"/>
    <lineage>
        <taxon>Eukaryota</taxon>
        <taxon>Fungi</taxon>
        <taxon>Dikarya</taxon>
        <taxon>Ascomycota</taxon>
        <taxon>Pezizomycotina</taxon>
        <taxon>Lecanoromycetes</taxon>
        <taxon>OSLEUM clade</taxon>
        <taxon>Lecanoromycetidae</taxon>
        <taxon>Caliciales</taxon>
        <taxon>Physciaceae</taxon>
        <taxon>Heterodermia</taxon>
    </lineage>
</organism>
<keyword evidence="1" id="KW-0862">Zinc</keyword>
<evidence type="ECO:0000313" key="4">
    <source>
        <dbReference type="Proteomes" id="UP000664521"/>
    </source>
</evidence>
<dbReference type="Gene3D" id="1.20.140.30">
    <property type="entry name" value="MOB kinase activator"/>
    <property type="match status" value="1"/>
</dbReference>
<accession>A0A8H3IA84</accession>
<name>A0A8H3IA84_9LECA</name>